<dbReference type="PROSITE" id="PS51708">
    <property type="entry name" value="CHAD"/>
    <property type="match status" value="1"/>
</dbReference>
<name>A0A841APY7_9MICO</name>
<dbReference type="Pfam" id="PF01928">
    <property type="entry name" value="CYTH"/>
    <property type="match status" value="1"/>
</dbReference>
<dbReference type="InterPro" id="IPR038186">
    <property type="entry name" value="CHAD_dom_sf"/>
</dbReference>
<dbReference type="Gene3D" id="1.40.20.10">
    <property type="entry name" value="CHAD domain"/>
    <property type="match status" value="1"/>
</dbReference>
<accession>A0A841APY7</accession>
<dbReference type="SMART" id="SM01118">
    <property type="entry name" value="CYTH"/>
    <property type="match status" value="1"/>
</dbReference>
<evidence type="ECO:0000259" key="2">
    <source>
        <dbReference type="PROSITE" id="PS51708"/>
    </source>
</evidence>
<dbReference type="SUPFAM" id="SSF55154">
    <property type="entry name" value="CYTH-like phosphatases"/>
    <property type="match status" value="1"/>
</dbReference>
<dbReference type="InterPro" id="IPR007899">
    <property type="entry name" value="CHAD_dom"/>
</dbReference>
<dbReference type="PROSITE" id="PS51707">
    <property type="entry name" value="CYTH"/>
    <property type="match status" value="1"/>
</dbReference>
<sequence length="506" mass="54726">MTMTTQSEIERKYDVDETAVLPDLGSIARVEPAGEADLEAEYFDTERGDLAAHRIVLRRRRGGADEGWHIKLPAAEGRTELHWPLTDDDAPPAEIVDRVRSRVRGRELAVIARLRTHRVLAHLVDEAGAALVEVADDTVSATDVSTGILRLWREWEVELLDGAPDTESERTALLDRVGERLTAAGAVPSASRSKLATALGRTELDAAAGARPDDTVALTKSSPASSVLLVSIAALVDDLARIDPLVRADEPDAVHQLRTRIRRLRSLFASYRTVFDPAVTGPLRDRLQAVGTVLGDARDAEVMGERARTLLDGYWPQSDEVDERLHGWWDRVYASAHDGAVAGLSGDEWFSLLDDLDAFVAAPALAAQADQPASEVVPPALRADLDRVLKRAKAAAAGDGADELALLHEVRKAAKRLRYAAEAVSQGDAAVFGKRTRKLAAAAEAVHDLLGEHRDSVLMQNHLRQTAGSGAHAFDYGVLHEVERHGAALCLADYPAALAELKALRS</sequence>
<feature type="domain" description="CYTH" evidence="1">
    <location>
        <begin position="6"/>
        <end position="197"/>
    </location>
</feature>
<organism evidence="3 4">
    <name type="scientific">Conyzicola lurida</name>
    <dbReference type="NCBI Taxonomy" id="1172621"/>
    <lineage>
        <taxon>Bacteria</taxon>
        <taxon>Bacillati</taxon>
        <taxon>Actinomycetota</taxon>
        <taxon>Actinomycetes</taxon>
        <taxon>Micrococcales</taxon>
        <taxon>Microbacteriaceae</taxon>
        <taxon>Conyzicola</taxon>
    </lineage>
</organism>
<dbReference type="InterPro" id="IPR023577">
    <property type="entry name" value="CYTH_domain"/>
</dbReference>
<evidence type="ECO:0000259" key="1">
    <source>
        <dbReference type="PROSITE" id="PS51707"/>
    </source>
</evidence>
<dbReference type="CDD" id="cd07374">
    <property type="entry name" value="CYTH-like_Pase"/>
    <property type="match status" value="1"/>
</dbReference>
<dbReference type="PANTHER" id="PTHR39339">
    <property type="entry name" value="SLR1444 PROTEIN"/>
    <property type="match status" value="1"/>
</dbReference>
<dbReference type="Gene3D" id="2.40.320.10">
    <property type="entry name" value="Hypothetical Protein Pfu-838710-001"/>
    <property type="match status" value="1"/>
</dbReference>
<proteinExistence type="predicted"/>
<comment type="caution">
    <text evidence="3">The sequence shown here is derived from an EMBL/GenBank/DDBJ whole genome shotgun (WGS) entry which is preliminary data.</text>
</comment>
<dbReference type="PANTHER" id="PTHR39339:SF1">
    <property type="entry name" value="CHAD DOMAIN-CONTAINING PROTEIN"/>
    <property type="match status" value="1"/>
</dbReference>
<dbReference type="SMART" id="SM00880">
    <property type="entry name" value="CHAD"/>
    <property type="match status" value="1"/>
</dbReference>
<evidence type="ECO:0000313" key="3">
    <source>
        <dbReference type="EMBL" id="MBB5844354.1"/>
    </source>
</evidence>
<dbReference type="InterPro" id="IPR033469">
    <property type="entry name" value="CYTH-like_dom_sf"/>
</dbReference>
<evidence type="ECO:0000313" key="4">
    <source>
        <dbReference type="Proteomes" id="UP000536685"/>
    </source>
</evidence>
<dbReference type="RefSeq" id="WP_184238418.1">
    <property type="nucleotide sequence ID" value="NZ_JACHMJ010000001.1"/>
</dbReference>
<dbReference type="AlphaFoldDB" id="A0A841APY7"/>
<feature type="domain" description="CHAD" evidence="2">
    <location>
        <begin position="221"/>
        <end position="503"/>
    </location>
</feature>
<dbReference type="EMBL" id="JACHMJ010000001">
    <property type="protein sequence ID" value="MBB5844354.1"/>
    <property type="molecule type" value="Genomic_DNA"/>
</dbReference>
<reference evidence="3 4" key="1">
    <citation type="submission" date="2020-08" db="EMBL/GenBank/DDBJ databases">
        <title>Sequencing the genomes of 1000 actinobacteria strains.</title>
        <authorList>
            <person name="Klenk H.-P."/>
        </authorList>
    </citation>
    <scope>NUCLEOTIDE SEQUENCE [LARGE SCALE GENOMIC DNA]</scope>
    <source>
        <strain evidence="3 4">DSM 105784</strain>
    </source>
</reference>
<keyword evidence="4" id="KW-1185">Reference proteome</keyword>
<dbReference type="Proteomes" id="UP000536685">
    <property type="component" value="Unassembled WGS sequence"/>
</dbReference>
<protein>
    <submittedName>
        <fullName evidence="3">CHAD domain-containing protein</fullName>
    </submittedName>
</protein>
<gene>
    <name evidence="3" type="ORF">HD599_002677</name>
</gene>
<dbReference type="Pfam" id="PF05235">
    <property type="entry name" value="CHAD"/>
    <property type="match status" value="1"/>
</dbReference>